<sequence>MVPMDGAYFCSPSCCCFDRWSIEPSPPPLPSPPLTSIKRGCYFERHGQNLRCELKAGEGPFNYSCTKADEGDLSRLCCNMSTGPGPCSLCHLGSDAVRP</sequence>
<gene>
    <name evidence="1" type="ORF">MARPO_0023s0076</name>
</gene>
<organism evidence="1 2">
    <name type="scientific">Marchantia polymorpha</name>
    <name type="common">Common liverwort</name>
    <name type="synonym">Marchantia aquatica</name>
    <dbReference type="NCBI Taxonomy" id="3197"/>
    <lineage>
        <taxon>Eukaryota</taxon>
        <taxon>Viridiplantae</taxon>
        <taxon>Streptophyta</taxon>
        <taxon>Embryophyta</taxon>
        <taxon>Marchantiophyta</taxon>
        <taxon>Marchantiopsida</taxon>
        <taxon>Marchantiidae</taxon>
        <taxon>Marchantiales</taxon>
        <taxon>Marchantiaceae</taxon>
        <taxon>Marchantia</taxon>
    </lineage>
</organism>
<evidence type="ECO:0000313" key="2">
    <source>
        <dbReference type="Proteomes" id="UP000244005"/>
    </source>
</evidence>
<dbReference type="EMBL" id="KZ772695">
    <property type="protein sequence ID" value="PTQ43754.1"/>
    <property type="molecule type" value="Genomic_DNA"/>
</dbReference>
<dbReference type="Gramene" id="Mp2g11090.1">
    <property type="protein sequence ID" value="Mp2g11090.1.cds1"/>
    <property type="gene ID" value="Mp2g11090"/>
</dbReference>
<keyword evidence="2" id="KW-1185">Reference proteome</keyword>
<dbReference type="Proteomes" id="UP000244005">
    <property type="component" value="Unassembled WGS sequence"/>
</dbReference>
<reference evidence="2" key="1">
    <citation type="journal article" date="2017" name="Cell">
        <title>Insights into land plant evolution garnered from the Marchantia polymorpha genome.</title>
        <authorList>
            <person name="Bowman J.L."/>
            <person name="Kohchi T."/>
            <person name="Yamato K.T."/>
            <person name="Jenkins J."/>
            <person name="Shu S."/>
            <person name="Ishizaki K."/>
            <person name="Yamaoka S."/>
            <person name="Nishihama R."/>
            <person name="Nakamura Y."/>
            <person name="Berger F."/>
            <person name="Adam C."/>
            <person name="Aki S.S."/>
            <person name="Althoff F."/>
            <person name="Araki T."/>
            <person name="Arteaga-Vazquez M.A."/>
            <person name="Balasubrmanian S."/>
            <person name="Barry K."/>
            <person name="Bauer D."/>
            <person name="Boehm C.R."/>
            <person name="Briginshaw L."/>
            <person name="Caballero-Perez J."/>
            <person name="Catarino B."/>
            <person name="Chen F."/>
            <person name="Chiyoda S."/>
            <person name="Chovatia M."/>
            <person name="Davies K.M."/>
            <person name="Delmans M."/>
            <person name="Demura T."/>
            <person name="Dierschke T."/>
            <person name="Dolan L."/>
            <person name="Dorantes-Acosta A.E."/>
            <person name="Eklund D.M."/>
            <person name="Florent S.N."/>
            <person name="Flores-Sandoval E."/>
            <person name="Fujiyama A."/>
            <person name="Fukuzawa H."/>
            <person name="Galik B."/>
            <person name="Grimanelli D."/>
            <person name="Grimwood J."/>
            <person name="Grossniklaus U."/>
            <person name="Hamada T."/>
            <person name="Haseloff J."/>
            <person name="Hetherington A.J."/>
            <person name="Higo A."/>
            <person name="Hirakawa Y."/>
            <person name="Hundley H.N."/>
            <person name="Ikeda Y."/>
            <person name="Inoue K."/>
            <person name="Inoue S.I."/>
            <person name="Ishida S."/>
            <person name="Jia Q."/>
            <person name="Kakita M."/>
            <person name="Kanazawa T."/>
            <person name="Kawai Y."/>
            <person name="Kawashima T."/>
            <person name="Kennedy M."/>
            <person name="Kinose K."/>
            <person name="Kinoshita T."/>
            <person name="Kohara Y."/>
            <person name="Koide E."/>
            <person name="Komatsu K."/>
            <person name="Kopischke S."/>
            <person name="Kubo M."/>
            <person name="Kyozuka J."/>
            <person name="Lagercrantz U."/>
            <person name="Lin S.S."/>
            <person name="Lindquist E."/>
            <person name="Lipzen A.M."/>
            <person name="Lu C.W."/>
            <person name="De Luna E."/>
            <person name="Martienssen R.A."/>
            <person name="Minamino N."/>
            <person name="Mizutani M."/>
            <person name="Mizutani M."/>
            <person name="Mochizuki N."/>
            <person name="Monte I."/>
            <person name="Mosher R."/>
            <person name="Nagasaki H."/>
            <person name="Nakagami H."/>
            <person name="Naramoto S."/>
            <person name="Nishitani K."/>
            <person name="Ohtani M."/>
            <person name="Okamoto T."/>
            <person name="Okumura M."/>
            <person name="Phillips J."/>
            <person name="Pollak B."/>
            <person name="Reinders A."/>
            <person name="Rovekamp M."/>
            <person name="Sano R."/>
            <person name="Sawa S."/>
            <person name="Schmid M.W."/>
            <person name="Shirakawa M."/>
            <person name="Solano R."/>
            <person name="Spunde A."/>
            <person name="Suetsugu N."/>
            <person name="Sugano S."/>
            <person name="Sugiyama A."/>
            <person name="Sun R."/>
            <person name="Suzuki Y."/>
            <person name="Takenaka M."/>
            <person name="Takezawa D."/>
            <person name="Tomogane H."/>
            <person name="Tsuzuki M."/>
            <person name="Ueda T."/>
            <person name="Umeda M."/>
            <person name="Ward J.M."/>
            <person name="Watanabe Y."/>
            <person name="Yazaki K."/>
            <person name="Yokoyama R."/>
            <person name="Yoshitake Y."/>
            <person name="Yotsui I."/>
            <person name="Zachgo S."/>
            <person name="Schmutz J."/>
        </authorList>
    </citation>
    <scope>NUCLEOTIDE SEQUENCE [LARGE SCALE GENOMIC DNA]</scope>
    <source>
        <strain evidence="2">Tak-1</strain>
    </source>
</reference>
<evidence type="ECO:0000313" key="1">
    <source>
        <dbReference type="EMBL" id="PTQ43754.1"/>
    </source>
</evidence>
<dbReference type="AlphaFoldDB" id="A0A2R6XCB4"/>
<proteinExistence type="predicted"/>
<name>A0A2R6XCB4_MARPO</name>
<accession>A0A2R6XCB4</accession>
<protein>
    <submittedName>
        <fullName evidence="1">Uncharacterized protein</fullName>
    </submittedName>
</protein>